<accession>A0AA47M5H0</accession>
<dbReference type="CDD" id="cd01459">
    <property type="entry name" value="vWA_copine_like"/>
    <property type="match status" value="2"/>
</dbReference>
<sequence>MAAGGAPMAAPGATGPFLSKVVLSVSCNHLLDMDVFSKSDPLCAVHMNSSGGHWYEVGRTERIDNCLDPKFSRTLEIDYHFEVVQKIRFSVYDIDNDTIDLGDDDFLGELECTVGQIVSSRKLTRPLLRKDKKPAGKGTITIVAEEKTDNRVVHFEMAARKLDKKVSGEVFMFMVEYPLLESVVMCNLSPTWKPFILPLQSLCGGEIERRLKVECYDYNSSGSHDYIGAFETSLAQIQEASQSFAAEFECINSKKKQKKKNYKNSGVVIIKKCEIAKQYTFLDYIMGGCQLNFTIAIDFTGSNGDPRTPQSLHFIDPQGYNEYLAAIWAVGSVIQDYDSDKMFPAFGFGAQVPPTWQVSHEFPINFNPANPFCAGIEGVVSAYQQCLPQVKLYGPTSFSPIINHVACFARQAMQQNTASQYFVLLIITDGVITDMDQTRSAIVNASRLPMSIIIIGVGGADFSAMEFLDGDDGLLRSATGEAAMRDIVQFVPFRQFQHAPREALAQNVLAEVPGQVVDFFRTMKLPPPPPPPADTTTTNTTTPNVQASAPSAACLCVLPVMAAAAAQCVTKVELTVSCEHLLDKDIGSKSDPLCVLQMSSKEGQWFEVGRTEKVQNCLCPKFAKKFVVDYYFEIVQKLRFGIYDIDNKTVDLSDDDFLGQLECTFGQVVSSRKLTRPLLLKNSTAAGKGTITIMAEEINDNRVANFEVEARKLDNKVRTIITFGEVTATAPCAFTNMKEKKLPFFSGRIADFFGKSDPYLEFYKQTETGWQLAHRTEVVNNNLNPTWKPFRIPVQSLCGGDMEKPIKVECYDYDNDGSHDLIGSCEGTLKRFQEASRSSPAEFDCINSKKKQKKKGYKNSGVISVKLCEVKKQYSFLDYIMGGCQLNFTVAVDFTASNGDPRSPDSLHYISPQGVNEYLTATWSVGNVIQDYDSDKMFPAFGFGAQIPPTWQVSHQFPLNFNPSSPFCPGVAGVVEAYRVCLPQVKLYGPTNFSPVINHVACFAKQAIQQTTASQYFVLLIITDGVITDMDQTRNAIVNASRLPMSIIIIGVGGADFSAMEFLDGDDGRLRSQTGEAAMRDIVQFVPFRDFKNAPSQVLAQSVLAELPQQVATFFGLFGLKPPNEAKALAGSVLAEIPAQVVGFFTSMGLTPPNNNTSPPPAAVLGTV</sequence>
<keyword evidence="12" id="KW-0965">Cell junction</keyword>
<organism evidence="21 22">
    <name type="scientific">Merluccius polli</name>
    <name type="common">Benguela hake</name>
    <name type="synonym">Merluccius cadenati</name>
    <dbReference type="NCBI Taxonomy" id="89951"/>
    <lineage>
        <taxon>Eukaryota</taxon>
        <taxon>Metazoa</taxon>
        <taxon>Chordata</taxon>
        <taxon>Craniata</taxon>
        <taxon>Vertebrata</taxon>
        <taxon>Euteleostomi</taxon>
        <taxon>Actinopterygii</taxon>
        <taxon>Neopterygii</taxon>
        <taxon>Teleostei</taxon>
        <taxon>Neoteleostei</taxon>
        <taxon>Acanthomorphata</taxon>
        <taxon>Zeiogadaria</taxon>
        <taxon>Gadariae</taxon>
        <taxon>Gadiformes</taxon>
        <taxon>Gadoidei</taxon>
        <taxon>Merlucciidae</taxon>
        <taxon>Merluccius</taxon>
    </lineage>
</organism>
<name>A0AA47M5H0_MERPO</name>
<feature type="domain" description="C2" evidence="20">
    <location>
        <begin position="549"/>
        <end position="678"/>
    </location>
</feature>
<keyword evidence="6" id="KW-1003">Cell membrane</keyword>
<comment type="subunit">
    <text evidence="16">Monomer. Interacts with ERBB2 (preferentially with the tyrosine phosphorylated form); this interaction occurs at the cell membrane and is increased in a growth factor heregulin-dependent manner. Interacts with SHC1; this interaction may mediate the binding of CPNE3 with ERBB2. Interacts with RACK1.</text>
</comment>
<evidence type="ECO:0000256" key="11">
    <source>
        <dbReference type="ARBA" id="ARBA00022837"/>
    </source>
</evidence>
<dbReference type="InterPro" id="IPR045052">
    <property type="entry name" value="Copine"/>
</dbReference>
<dbReference type="CDD" id="cd04048">
    <property type="entry name" value="C2A_Copine"/>
    <property type="match status" value="2"/>
</dbReference>
<dbReference type="GO" id="GO:0005886">
    <property type="term" value="C:plasma membrane"/>
    <property type="evidence" value="ECO:0007669"/>
    <property type="project" value="UniProtKB-SubCell"/>
</dbReference>
<dbReference type="GO" id="GO:0005634">
    <property type="term" value="C:nucleus"/>
    <property type="evidence" value="ECO:0007669"/>
    <property type="project" value="UniProtKB-SubCell"/>
</dbReference>
<evidence type="ECO:0000256" key="10">
    <source>
        <dbReference type="ARBA" id="ARBA00022737"/>
    </source>
</evidence>
<comment type="similarity">
    <text evidence="5">Belongs to the copine family.</text>
</comment>
<dbReference type="SUPFAM" id="SSF53300">
    <property type="entry name" value="vWA-like"/>
    <property type="match status" value="2"/>
</dbReference>
<dbReference type="FunFam" id="2.60.40.150:FF:000042">
    <property type="entry name" value="Copine 3"/>
    <property type="match status" value="1"/>
</dbReference>
<reference evidence="21" key="1">
    <citation type="journal article" date="2023" name="Front. Mar. Sci.">
        <title>A new Merluccius polli reference genome to investigate the effects of global change in West African waters.</title>
        <authorList>
            <person name="Mateo J.L."/>
            <person name="Blanco-Fernandez C."/>
            <person name="Garcia-Vazquez E."/>
            <person name="Machado-Schiaffino G."/>
        </authorList>
    </citation>
    <scope>NUCLEOTIDE SEQUENCE</scope>
    <source>
        <strain evidence="21">C29</strain>
        <tissue evidence="21">Fin</tissue>
    </source>
</reference>
<dbReference type="GO" id="GO:0005737">
    <property type="term" value="C:cytoplasm"/>
    <property type="evidence" value="ECO:0007669"/>
    <property type="project" value="UniProtKB-SubCell"/>
</dbReference>
<dbReference type="GO" id="GO:0046872">
    <property type="term" value="F:metal ion binding"/>
    <property type="evidence" value="ECO:0007669"/>
    <property type="project" value="UniProtKB-KW"/>
</dbReference>
<dbReference type="InterPro" id="IPR035892">
    <property type="entry name" value="C2_domain_sf"/>
</dbReference>
<keyword evidence="10" id="KW-0677">Repeat</keyword>
<dbReference type="GO" id="GO:0005925">
    <property type="term" value="C:focal adhesion"/>
    <property type="evidence" value="ECO:0007669"/>
    <property type="project" value="UniProtKB-SubCell"/>
</dbReference>
<protein>
    <recommendedName>
        <fullName evidence="17">Copine-3</fullName>
    </recommendedName>
    <alternativeName>
        <fullName evidence="18">Copine III</fullName>
    </alternativeName>
</protein>
<dbReference type="FunFam" id="2.60.40.150:FF:000099">
    <property type="entry name" value="Copine 3"/>
    <property type="match status" value="2"/>
</dbReference>
<evidence type="ECO:0000256" key="7">
    <source>
        <dbReference type="ARBA" id="ARBA00022490"/>
    </source>
</evidence>
<evidence type="ECO:0000256" key="16">
    <source>
        <dbReference type="ARBA" id="ARBA00065466"/>
    </source>
</evidence>
<evidence type="ECO:0000256" key="5">
    <source>
        <dbReference type="ARBA" id="ARBA00009048"/>
    </source>
</evidence>
<dbReference type="AlphaFoldDB" id="A0AA47M5H0"/>
<evidence type="ECO:0000256" key="13">
    <source>
        <dbReference type="ARBA" id="ARBA00023136"/>
    </source>
</evidence>
<dbReference type="InterPro" id="IPR002035">
    <property type="entry name" value="VWF_A"/>
</dbReference>
<proteinExistence type="inferred from homology"/>
<evidence type="ECO:0000256" key="2">
    <source>
        <dbReference type="ARBA" id="ARBA00004236"/>
    </source>
</evidence>
<keyword evidence="7" id="KW-0963">Cytoplasm</keyword>
<dbReference type="GO" id="GO:0005544">
    <property type="term" value="F:calcium-dependent phospholipid binding"/>
    <property type="evidence" value="ECO:0007669"/>
    <property type="project" value="InterPro"/>
</dbReference>
<dbReference type="InterPro" id="IPR010734">
    <property type="entry name" value="Copine_C"/>
</dbReference>
<dbReference type="SMART" id="SM00327">
    <property type="entry name" value="VWA"/>
    <property type="match status" value="2"/>
</dbReference>
<feature type="compositionally biased region" description="Low complexity" evidence="19">
    <location>
        <begin position="534"/>
        <end position="543"/>
    </location>
</feature>
<evidence type="ECO:0000256" key="19">
    <source>
        <dbReference type="SAM" id="MobiDB-lite"/>
    </source>
</evidence>
<evidence type="ECO:0000256" key="4">
    <source>
        <dbReference type="ARBA" id="ARBA00004496"/>
    </source>
</evidence>
<dbReference type="InterPro" id="IPR037768">
    <property type="entry name" value="C2B_Copine"/>
</dbReference>
<comment type="subcellular location">
    <subcellularLocation>
        <location evidence="3">Cell junction</location>
        <location evidence="3">Focal adhesion</location>
    </subcellularLocation>
    <subcellularLocation>
        <location evidence="2">Cell membrane</location>
    </subcellularLocation>
    <subcellularLocation>
        <location evidence="4">Cytoplasm</location>
    </subcellularLocation>
    <subcellularLocation>
        <location evidence="1">Nucleus</location>
    </subcellularLocation>
</comment>
<dbReference type="SMART" id="SM00239">
    <property type="entry name" value="C2"/>
    <property type="match status" value="4"/>
</dbReference>
<feature type="domain" description="C2" evidence="20">
    <location>
        <begin position="1"/>
        <end position="127"/>
    </location>
</feature>
<keyword evidence="22" id="KW-1185">Reference proteome</keyword>
<keyword evidence="13" id="KW-0472">Membrane</keyword>
<dbReference type="Gene3D" id="2.60.40.150">
    <property type="entry name" value="C2 domain"/>
    <property type="match status" value="4"/>
</dbReference>
<gene>
    <name evidence="21" type="primary">CPNE3_0</name>
    <name evidence="21" type="ORF">N1851_030585</name>
</gene>
<evidence type="ECO:0000256" key="9">
    <source>
        <dbReference type="ARBA" id="ARBA00022723"/>
    </source>
</evidence>
<dbReference type="Pfam" id="PF07002">
    <property type="entry name" value="Copine"/>
    <property type="match status" value="2"/>
</dbReference>
<evidence type="ECO:0000313" key="21">
    <source>
        <dbReference type="EMBL" id="KAK0133879.1"/>
    </source>
</evidence>
<keyword evidence="9" id="KW-0479">Metal-binding</keyword>
<evidence type="ECO:0000256" key="12">
    <source>
        <dbReference type="ARBA" id="ARBA00022949"/>
    </source>
</evidence>
<evidence type="ECO:0000313" key="22">
    <source>
        <dbReference type="Proteomes" id="UP001174136"/>
    </source>
</evidence>
<dbReference type="InterPro" id="IPR036465">
    <property type="entry name" value="vWFA_dom_sf"/>
</dbReference>
<evidence type="ECO:0000256" key="8">
    <source>
        <dbReference type="ARBA" id="ARBA00022553"/>
    </source>
</evidence>
<evidence type="ECO:0000256" key="15">
    <source>
        <dbReference type="ARBA" id="ARBA00058857"/>
    </source>
</evidence>
<feature type="domain" description="C2" evidence="20">
    <location>
        <begin position="713"/>
        <end position="843"/>
    </location>
</feature>
<dbReference type="SUPFAM" id="SSF49562">
    <property type="entry name" value="C2 domain (Calcium/lipid-binding domain, CaLB)"/>
    <property type="match status" value="4"/>
</dbReference>
<dbReference type="PROSITE" id="PS50004">
    <property type="entry name" value="C2"/>
    <property type="match status" value="3"/>
</dbReference>
<dbReference type="InterPro" id="IPR000008">
    <property type="entry name" value="C2_dom"/>
</dbReference>
<dbReference type="CDD" id="cd04047">
    <property type="entry name" value="C2B_Copine"/>
    <property type="match status" value="2"/>
</dbReference>
<comment type="caution">
    <text evidence="21">The sequence shown here is derived from an EMBL/GenBank/DDBJ whole genome shotgun (WGS) entry which is preliminary data.</text>
</comment>
<dbReference type="PANTHER" id="PTHR10857:SF22">
    <property type="entry name" value="COPINE-3"/>
    <property type="match status" value="1"/>
</dbReference>
<evidence type="ECO:0000256" key="14">
    <source>
        <dbReference type="ARBA" id="ARBA00023242"/>
    </source>
</evidence>
<comment type="function">
    <text evidence="15">Calcium-dependent phospholipid-binding protein that plays a role in ERBB2-mediated tumor cell migration in response to growth factor heregulin stimulation.</text>
</comment>
<evidence type="ECO:0000259" key="20">
    <source>
        <dbReference type="PROSITE" id="PS50004"/>
    </source>
</evidence>
<dbReference type="EMBL" id="JAOPHQ010005794">
    <property type="protein sequence ID" value="KAK0133879.1"/>
    <property type="molecule type" value="Genomic_DNA"/>
</dbReference>
<keyword evidence="14" id="KW-0539">Nucleus</keyword>
<dbReference type="GO" id="GO:0030971">
    <property type="term" value="F:receptor tyrosine kinase binding"/>
    <property type="evidence" value="ECO:0007669"/>
    <property type="project" value="TreeGrafter"/>
</dbReference>
<dbReference type="Proteomes" id="UP001174136">
    <property type="component" value="Unassembled WGS sequence"/>
</dbReference>
<dbReference type="Pfam" id="PF00168">
    <property type="entry name" value="C2"/>
    <property type="match status" value="4"/>
</dbReference>
<keyword evidence="11" id="KW-0106">Calcium</keyword>
<feature type="region of interest" description="Disordered" evidence="19">
    <location>
        <begin position="525"/>
        <end position="544"/>
    </location>
</feature>
<evidence type="ECO:0000256" key="18">
    <source>
        <dbReference type="ARBA" id="ARBA00076171"/>
    </source>
</evidence>
<dbReference type="GO" id="GO:0071277">
    <property type="term" value="P:cellular response to calcium ion"/>
    <property type="evidence" value="ECO:0007669"/>
    <property type="project" value="TreeGrafter"/>
</dbReference>
<dbReference type="GO" id="GO:0038128">
    <property type="term" value="P:ERBB2 signaling pathway"/>
    <property type="evidence" value="ECO:0007669"/>
    <property type="project" value="TreeGrafter"/>
</dbReference>
<keyword evidence="8" id="KW-0597">Phosphoprotein</keyword>
<evidence type="ECO:0000256" key="3">
    <source>
        <dbReference type="ARBA" id="ARBA00004246"/>
    </source>
</evidence>
<evidence type="ECO:0000256" key="6">
    <source>
        <dbReference type="ARBA" id="ARBA00022475"/>
    </source>
</evidence>
<evidence type="ECO:0000256" key="17">
    <source>
        <dbReference type="ARBA" id="ARBA00074834"/>
    </source>
</evidence>
<dbReference type="PANTHER" id="PTHR10857">
    <property type="entry name" value="COPINE"/>
    <property type="match status" value="1"/>
</dbReference>
<evidence type="ECO:0000256" key="1">
    <source>
        <dbReference type="ARBA" id="ARBA00004123"/>
    </source>
</evidence>